<dbReference type="SUPFAM" id="SSF53659">
    <property type="entry name" value="Isocitrate/Isopropylmalate dehydrogenase-like"/>
    <property type="match status" value="1"/>
</dbReference>
<evidence type="ECO:0000256" key="4">
    <source>
        <dbReference type="ARBA" id="ARBA00022679"/>
    </source>
</evidence>
<gene>
    <name evidence="10 11" type="primary">plsX</name>
    <name evidence="11" type="ORF">IR135_04990</name>
</gene>
<evidence type="ECO:0000256" key="5">
    <source>
        <dbReference type="ARBA" id="ARBA00023098"/>
    </source>
</evidence>
<evidence type="ECO:0000256" key="6">
    <source>
        <dbReference type="ARBA" id="ARBA00023209"/>
    </source>
</evidence>
<dbReference type="InterPro" id="IPR012281">
    <property type="entry name" value="Phospholipid_synth_PlsX-like"/>
</dbReference>
<comment type="pathway">
    <text evidence="10">Lipid metabolism; phospholipid metabolism.</text>
</comment>
<dbReference type="PANTHER" id="PTHR30100">
    <property type="entry name" value="FATTY ACID/PHOSPHOLIPID SYNTHESIS PROTEIN PLSX"/>
    <property type="match status" value="1"/>
</dbReference>
<proteinExistence type="inferred from homology"/>
<dbReference type="EC" id="2.3.1.274" evidence="8 10"/>
<comment type="subcellular location">
    <subcellularLocation>
        <location evidence="10">Cytoplasm</location>
    </subcellularLocation>
    <text evidence="10">Associated with the membrane possibly through PlsY.</text>
</comment>
<keyword evidence="2 10" id="KW-0963">Cytoplasm</keyword>
<comment type="caution">
    <text evidence="11">The sequence shown here is derived from an EMBL/GenBank/DDBJ whole genome shotgun (WGS) entry which is preliminary data.</text>
</comment>
<keyword evidence="5 10" id="KW-0443">Lipid metabolism</keyword>
<dbReference type="Gene3D" id="3.40.718.10">
    <property type="entry name" value="Isopropylmalate Dehydrogenase"/>
    <property type="match status" value="1"/>
</dbReference>
<evidence type="ECO:0000313" key="12">
    <source>
        <dbReference type="Proteomes" id="UP000647980"/>
    </source>
</evidence>
<keyword evidence="11" id="KW-0012">Acyltransferase</keyword>
<keyword evidence="12" id="KW-1185">Reference proteome</keyword>
<comment type="similarity">
    <text evidence="10">Belongs to the PlsX family.</text>
</comment>
<keyword evidence="6 10" id="KW-0594">Phospholipid biosynthesis</keyword>
<evidence type="ECO:0000256" key="9">
    <source>
        <dbReference type="ARBA" id="ARBA00046608"/>
    </source>
</evidence>
<keyword evidence="7 10" id="KW-1208">Phospholipid metabolism</keyword>
<evidence type="ECO:0000256" key="1">
    <source>
        <dbReference type="ARBA" id="ARBA00001232"/>
    </source>
</evidence>
<dbReference type="PANTHER" id="PTHR30100:SF1">
    <property type="entry name" value="PHOSPHATE ACYLTRANSFERASE"/>
    <property type="match status" value="1"/>
</dbReference>
<comment type="subunit">
    <text evidence="9 10">Homodimer. Probably interacts with PlsY.</text>
</comment>
<protein>
    <recommendedName>
        <fullName evidence="8 10">Phosphate acyltransferase</fullName>
        <ecNumber evidence="8 10">2.3.1.274</ecNumber>
    </recommendedName>
    <alternativeName>
        <fullName evidence="10">Acyl-ACP phosphotransacylase</fullName>
    </alternativeName>
    <alternativeName>
        <fullName evidence="10">Acyl-[acyl-carrier-protein]--phosphate acyltransferase</fullName>
    </alternativeName>
    <alternativeName>
        <fullName evidence="10">Phosphate-acyl-ACP acyltransferase</fullName>
    </alternativeName>
</protein>
<sequence>MIKLAVDCMGGDYGPEKTVAGACLILAERTDLYCLFYGDQERIEQEIPHDADCSRIEIIMSDEEINNEDHPLKAIRKKQNSSMVKALKAVADGTADAFVSAGNSGAIFTGSLSIIGKLPEVKRPASVTILPTTSKVSPHYFLIDSGANISTKPEHLVQYGKLGSKLAEQMLGAENPRVGLLNIGEEDSKGNDFTKEAFQLLSDSKEFNFTGNVEPHTLMNGTHDIILTDGFTGNIMLKSVEGMAESILNELLENLIINADLNDDMSKTVEAFIHSSIRRYTNEDAGGGFILGAKAPVVITHGAASTTMFKNSIDLAITLKESDAFSSLNE</sequence>
<dbReference type="HAMAP" id="MF_00019">
    <property type="entry name" value="PlsX"/>
    <property type="match status" value="1"/>
</dbReference>
<evidence type="ECO:0000256" key="10">
    <source>
        <dbReference type="HAMAP-Rule" id="MF_00019"/>
    </source>
</evidence>
<evidence type="ECO:0000256" key="2">
    <source>
        <dbReference type="ARBA" id="ARBA00022490"/>
    </source>
</evidence>
<dbReference type="Proteomes" id="UP000647980">
    <property type="component" value="Unassembled WGS sequence"/>
</dbReference>
<dbReference type="Pfam" id="PF02504">
    <property type="entry name" value="FA_synthesis"/>
    <property type="match status" value="1"/>
</dbReference>
<accession>A0ABR9XXC8</accession>
<evidence type="ECO:0000256" key="7">
    <source>
        <dbReference type="ARBA" id="ARBA00023264"/>
    </source>
</evidence>
<dbReference type="GO" id="GO:0016746">
    <property type="term" value="F:acyltransferase activity"/>
    <property type="evidence" value="ECO:0007669"/>
    <property type="project" value="UniProtKB-KW"/>
</dbReference>
<evidence type="ECO:0000256" key="3">
    <source>
        <dbReference type="ARBA" id="ARBA00022516"/>
    </source>
</evidence>
<keyword evidence="4 10" id="KW-0808">Transferase</keyword>
<organism evidence="11 12">
    <name type="scientific">Jeotgalicoccus nanhaiensis</name>
    <dbReference type="NCBI Taxonomy" id="568603"/>
    <lineage>
        <taxon>Bacteria</taxon>
        <taxon>Bacillati</taxon>
        <taxon>Bacillota</taxon>
        <taxon>Bacilli</taxon>
        <taxon>Bacillales</taxon>
        <taxon>Staphylococcaceae</taxon>
        <taxon>Jeotgalicoccus</taxon>
    </lineage>
</organism>
<comment type="catalytic activity">
    <reaction evidence="1 10">
        <text>a fatty acyl-[ACP] + phosphate = an acyl phosphate + holo-[ACP]</text>
        <dbReference type="Rhea" id="RHEA:42292"/>
        <dbReference type="Rhea" id="RHEA-COMP:9685"/>
        <dbReference type="Rhea" id="RHEA-COMP:14125"/>
        <dbReference type="ChEBI" id="CHEBI:43474"/>
        <dbReference type="ChEBI" id="CHEBI:59918"/>
        <dbReference type="ChEBI" id="CHEBI:64479"/>
        <dbReference type="ChEBI" id="CHEBI:138651"/>
        <dbReference type="EC" id="2.3.1.274"/>
    </reaction>
</comment>
<dbReference type="PIRSF" id="PIRSF002465">
    <property type="entry name" value="Phsphlp_syn_PlsX"/>
    <property type="match status" value="1"/>
</dbReference>
<evidence type="ECO:0000256" key="8">
    <source>
        <dbReference type="ARBA" id="ARBA00024069"/>
    </source>
</evidence>
<dbReference type="NCBIfam" id="TIGR00182">
    <property type="entry name" value="plsX"/>
    <property type="match status" value="1"/>
</dbReference>
<dbReference type="EMBL" id="JADGLW010000003">
    <property type="protein sequence ID" value="MBF0753616.1"/>
    <property type="molecule type" value="Genomic_DNA"/>
</dbReference>
<evidence type="ECO:0000313" key="11">
    <source>
        <dbReference type="EMBL" id="MBF0753616.1"/>
    </source>
</evidence>
<name>A0ABR9XXC8_9STAP</name>
<comment type="function">
    <text evidence="10">Catalyzes the reversible formation of acyl-phosphate (acyl-PO(4)) from acyl-[acyl-carrier-protein] (acyl-ACP). This enzyme utilizes acyl-ACP as fatty acyl donor, but not acyl-CoA.</text>
</comment>
<reference evidence="11 12" key="1">
    <citation type="submission" date="2020-10" db="EMBL/GenBank/DDBJ databases">
        <title>Mouse Oral microbiota.</title>
        <authorList>
            <person name="Joseph S."/>
            <person name="Aduse-Opoku J."/>
        </authorList>
    </citation>
    <scope>NUCLEOTIDE SEQUENCE [LARGE SCALE GENOMIC DNA]</scope>
    <source>
        <strain evidence="11 12">19428wE5_W307</strain>
    </source>
</reference>
<dbReference type="RefSeq" id="WP_135097272.1">
    <property type="nucleotide sequence ID" value="NZ_JADGLW010000003.1"/>
</dbReference>
<dbReference type="InterPro" id="IPR003664">
    <property type="entry name" value="FA_synthesis"/>
</dbReference>
<keyword evidence="3 10" id="KW-0444">Lipid biosynthesis</keyword>